<keyword evidence="5" id="KW-1185">Reference proteome</keyword>
<comment type="caution">
    <text evidence="4">The sequence shown here is derived from an EMBL/GenBank/DDBJ whole genome shotgun (WGS) entry which is preliminary data.</text>
</comment>
<dbReference type="InterPro" id="IPR001466">
    <property type="entry name" value="Beta-lactam-related"/>
</dbReference>
<keyword evidence="2" id="KW-0472">Membrane</keyword>
<dbReference type="Proteomes" id="UP001549098">
    <property type="component" value="Unassembled WGS sequence"/>
</dbReference>
<reference evidence="4 5" key="1">
    <citation type="submission" date="2024-06" db="EMBL/GenBank/DDBJ databases">
        <title>Genomic Encyclopedia of Type Strains, Phase IV (KMG-IV): sequencing the most valuable type-strain genomes for metagenomic binning, comparative biology and taxonomic classification.</title>
        <authorList>
            <person name="Goeker M."/>
        </authorList>
    </citation>
    <scope>NUCLEOTIDE SEQUENCE [LARGE SCALE GENOMIC DNA]</scope>
    <source>
        <strain evidence="4 5">DSM 17253</strain>
    </source>
</reference>
<dbReference type="InterPro" id="IPR012338">
    <property type="entry name" value="Beta-lactam/transpept-like"/>
</dbReference>
<name>A0ABV2F948_9BACL</name>
<dbReference type="SUPFAM" id="SSF56601">
    <property type="entry name" value="beta-lactamase/transpeptidase-like"/>
    <property type="match status" value="1"/>
</dbReference>
<comment type="subcellular location">
    <subcellularLocation>
        <location evidence="1">Membrane</location>
    </subcellularLocation>
</comment>
<dbReference type="RefSeq" id="WP_354500571.1">
    <property type="nucleotide sequence ID" value="NZ_JBEPLV010000006.1"/>
</dbReference>
<evidence type="ECO:0000313" key="4">
    <source>
        <dbReference type="EMBL" id="MET3548276.1"/>
    </source>
</evidence>
<dbReference type="Pfam" id="PF00144">
    <property type="entry name" value="Beta-lactamase"/>
    <property type="match status" value="1"/>
</dbReference>
<protein>
    <submittedName>
        <fullName evidence="4">CubicO group peptidase (Beta-lactamase class C family)</fullName>
    </submittedName>
</protein>
<gene>
    <name evidence="4" type="ORF">ABID47_004906</name>
</gene>
<dbReference type="PANTHER" id="PTHR46825">
    <property type="entry name" value="D-ALANYL-D-ALANINE-CARBOXYPEPTIDASE/ENDOPEPTIDASE AMPH"/>
    <property type="match status" value="1"/>
</dbReference>
<proteinExistence type="predicted"/>
<dbReference type="PANTHER" id="PTHR46825:SF11">
    <property type="entry name" value="PENICILLIN-BINDING PROTEIN 4"/>
    <property type="match status" value="1"/>
</dbReference>
<dbReference type="InterPro" id="IPR050491">
    <property type="entry name" value="AmpC-like"/>
</dbReference>
<feature type="domain" description="Beta-lactamase-related" evidence="3">
    <location>
        <begin position="23"/>
        <end position="323"/>
    </location>
</feature>
<dbReference type="Gene3D" id="3.40.710.10">
    <property type="entry name" value="DD-peptidase/beta-lactamase superfamily"/>
    <property type="match status" value="1"/>
</dbReference>
<organism evidence="4 5">
    <name type="scientific">Paenibacillus favisporus</name>
    <dbReference type="NCBI Taxonomy" id="221028"/>
    <lineage>
        <taxon>Bacteria</taxon>
        <taxon>Bacillati</taxon>
        <taxon>Bacillota</taxon>
        <taxon>Bacilli</taxon>
        <taxon>Bacillales</taxon>
        <taxon>Paenibacillaceae</taxon>
        <taxon>Paenibacillus</taxon>
    </lineage>
</organism>
<sequence>MSNIQMNHNETSLKLKRYMHALASRGYFNGAILVAQHGRILLNEGYGMANFEHDVQNSPNTKFRIGSLTKAFTAMAILQLQEQGKLNVHEYIGQYLKDYPNGHLISLHHLLSHSSGIPDYPGFPGYWKHTQRLYSTLEETIQMIKDKPLEFTPGEEHRYCSSSYILLSAIIEKVSGISYGEYIKERICQPLHLENTGIEDCRTIVKDLASGYSVCKEIIHAEYVDMTLHLGAGAMYSTVEDLYVWDRALYTDTLVSKDSLKILFDQYTTYCGSYGWVVDEQKINKQPRKRIGHFGSMNGFWSDFNRYVNDDLVIIVLSNFDLTPVQRISHCLAELALGGELQELGTTNPIHINDSILKQLEGIYEYGEKTEQGQNFERNLKDALDQLIHMDIPKISIGVFYKVFQEYGINPNSTIIVTYEDSKLFLFMQKNHGAWYKYEIYPVSDQANSITCVAKDLDERVVFNIKPSGGVRISHFDVYGNDTIAYKTQ</sequence>
<evidence type="ECO:0000256" key="2">
    <source>
        <dbReference type="ARBA" id="ARBA00023136"/>
    </source>
</evidence>
<evidence type="ECO:0000313" key="5">
    <source>
        <dbReference type="Proteomes" id="UP001549098"/>
    </source>
</evidence>
<evidence type="ECO:0000256" key="1">
    <source>
        <dbReference type="ARBA" id="ARBA00004370"/>
    </source>
</evidence>
<dbReference type="EMBL" id="JBEPLV010000006">
    <property type="protein sequence ID" value="MET3548276.1"/>
    <property type="molecule type" value="Genomic_DNA"/>
</dbReference>
<accession>A0ABV2F948</accession>
<evidence type="ECO:0000259" key="3">
    <source>
        <dbReference type="Pfam" id="PF00144"/>
    </source>
</evidence>